<evidence type="ECO:0000256" key="5">
    <source>
        <dbReference type="SAM" id="SignalP"/>
    </source>
</evidence>
<protein>
    <recommendedName>
        <fullName evidence="8">Ribosomal protein L19</fullName>
    </recommendedName>
</protein>
<evidence type="ECO:0000256" key="2">
    <source>
        <dbReference type="ARBA" id="ARBA00022980"/>
    </source>
</evidence>
<keyword evidence="3" id="KW-0687">Ribonucleoprotein</keyword>
<gene>
    <name evidence="6" type="ORF">HYH03_008392</name>
</gene>
<evidence type="ECO:0000256" key="3">
    <source>
        <dbReference type="ARBA" id="ARBA00023274"/>
    </source>
</evidence>
<dbReference type="OrthoDB" id="432645at2759"/>
<dbReference type="EMBL" id="JAEHOE010000038">
    <property type="protein sequence ID" value="KAG2493254.1"/>
    <property type="molecule type" value="Genomic_DNA"/>
</dbReference>
<dbReference type="InterPro" id="IPR001857">
    <property type="entry name" value="Ribosomal_bL19"/>
</dbReference>
<evidence type="ECO:0000313" key="7">
    <source>
        <dbReference type="Proteomes" id="UP000612055"/>
    </source>
</evidence>
<dbReference type="Proteomes" id="UP000612055">
    <property type="component" value="Unassembled WGS sequence"/>
</dbReference>
<keyword evidence="2" id="KW-0689">Ribosomal protein</keyword>
<feature type="chain" id="PRO_5032640459" description="Ribosomal protein L19" evidence="5">
    <location>
        <begin position="24"/>
        <end position="284"/>
    </location>
</feature>
<dbReference type="AlphaFoldDB" id="A0A836BZD2"/>
<organism evidence="6 7">
    <name type="scientific">Edaphochlamys debaryana</name>
    <dbReference type="NCBI Taxonomy" id="47281"/>
    <lineage>
        <taxon>Eukaryota</taxon>
        <taxon>Viridiplantae</taxon>
        <taxon>Chlorophyta</taxon>
        <taxon>core chlorophytes</taxon>
        <taxon>Chlorophyceae</taxon>
        <taxon>CS clade</taxon>
        <taxon>Chlamydomonadales</taxon>
        <taxon>Chlamydomonadales incertae sedis</taxon>
        <taxon>Edaphochlamys</taxon>
    </lineage>
</organism>
<feature type="compositionally biased region" description="Low complexity" evidence="4">
    <location>
        <begin position="73"/>
        <end position="103"/>
    </location>
</feature>
<evidence type="ECO:0008006" key="8">
    <source>
        <dbReference type="Google" id="ProtNLM"/>
    </source>
</evidence>
<dbReference type="GO" id="GO:0005840">
    <property type="term" value="C:ribosome"/>
    <property type="evidence" value="ECO:0007669"/>
    <property type="project" value="UniProtKB-KW"/>
</dbReference>
<dbReference type="SUPFAM" id="SSF50104">
    <property type="entry name" value="Translation proteins SH3-like domain"/>
    <property type="match status" value="1"/>
</dbReference>
<evidence type="ECO:0000256" key="4">
    <source>
        <dbReference type="SAM" id="MobiDB-lite"/>
    </source>
</evidence>
<dbReference type="PANTHER" id="PTHR15680">
    <property type="entry name" value="RIBOSOMAL PROTEIN L19"/>
    <property type="match status" value="1"/>
</dbReference>
<proteinExistence type="inferred from homology"/>
<name>A0A836BZD2_9CHLO</name>
<evidence type="ECO:0000313" key="6">
    <source>
        <dbReference type="EMBL" id="KAG2493254.1"/>
    </source>
</evidence>
<comment type="caution">
    <text evidence="6">The sequence shown here is derived from an EMBL/GenBank/DDBJ whole genome shotgun (WGS) entry which is preliminary data.</text>
</comment>
<dbReference type="Pfam" id="PF01245">
    <property type="entry name" value="Ribosomal_L19"/>
    <property type="match status" value="1"/>
</dbReference>
<feature type="signal peptide" evidence="5">
    <location>
        <begin position="1"/>
        <end position="23"/>
    </location>
</feature>
<keyword evidence="7" id="KW-1185">Reference proteome</keyword>
<dbReference type="GO" id="GO:1990904">
    <property type="term" value="C:ribonucleoprotein complex"/>
    <property type="evidence" value="ECO:0007669"/>
    <property type="project" value="UniProtKB-KW"/>
</dbReference>
<dbReference type="InterPro" id="IPR008991">
    <property type="entry name" value="Translation_prot_SH3-like_sf"/>
</dbReference>
<dbReference type="PANTHER" id="PTHR15680:SF9">
    <property type="entry name" value="LARGE RIBOSOMAL SUBUNIT PROTEIN BL19M"/>
    <property type="match status" value="1"/>
</dbReference>
<dbReference type="InterPro" id="IPR038657">
    <property type="entry name" value="Ribosomal_bL19_sf"/>
</dbReference>
<comment type="similarity">
    <text evidence="1">Belongs to the bacterial ribosomal protein bL19 family.</text>
</comment>
<reference evidence="6" key="1">
    <citation type="journal article" date="2020" name="bioRxiv">
        <title>Comparative genomics of Chlamydomonas.</title>
        <authorList>
            <person name="Craig R.J."/>
            <person name="Hasan A.R."/>
            <person name="Ness R.W."/>
            <person name="Keightley P.D."/>
        </authorList>
    </citation>
    <scope>NUCLEOTIDE SEQUENCE</scope>
    <source>
        <strain evidence="6">CCAP 11/70</strain>
    </source>
</reference>
<evidence type="ECO:0000256" key="1">
    <source>
        <dbReference type="ARBA" id="ARBA00005781"/>
    </source>
</evidence>
<dbReference type="GO" id="GO:0003735">
    <property type="term" value="F:structural constituent of ribosome"/>
    <property type="evidence" value="ECO:0007669"/>
    <property type="project" value="InterPro"/>
</dbReference>
<sequence>MLGAIIARASGAVGLASTPAALALVPLATATGASPQLIAACAAQAWRSHATSTSSADRGASPSPTGPTPPSGPAATPAAPSTSSAETTAAVSTSSGSQPGSTPRGLQQLKFRDDVLRDLRPPAQPYQLLANLTQRPTPTPALYTPWTPTRALQRRSKVANRMGFMVQVLEHEQMARVRAARPLPAIRAGDILEVRMMIPEAERKVVVYRGVCIATYIKGLRSSFKLYNVYPDTGGVVQHIPMYMPDLLGVKVVGRIPAKQERLFHLLDKESSDHTFQNAVATVK</sequence>
<dbReference type="Gene3D" id="2.30.30.790">
    <property type="match status" value="1"/>
</dbReference>
<feature type="region of interest" description="Disordered" evidence="4">
    <location>
        <begin position="50"/>
        <end position="105"/>
    </location>
</feature>
<accession>A0A836BZD2</accession>
<dbReference type="GO" id="GO:0006412">
    <property type="term" value="P:translation"/>
    <property type="evidence" value="ECO:0007669"/>
    <property type="project" value="InterPro"/>
</dbReference>
<keyword evidence="5" id="KW-0732">Signal</keyword>